<dbReference type="KEGG" id="nta:107798354"/>
<dbReference type="PANTHER" id="PTHR33148:SF33">
    <property type="entry name" value="DUF4228 DOMAIN PROTEIN"/>
    <property type="match status" value="1"/>
</dbReference>
<dbReference type="RefSeq" id="XP_016476815.1">
    <property type="nucleotide sequence ID" value="XM_016621329.1"/>
</dbReference>
<reference evidence="2" key="2">
    <citation type="submission" date="2025-08" db="UniProtKB">
        <authorList>
            <consortium name="RefSeq"/>
        </authorList>
    </citation>
    <scope>IDENTIFICATION</scope>
    <source>
        <tissue evidence="2">Leaf</tissue>
    </source>
</reference>
<dbReference type="PaxDb" id="4097-A0A1S4AJD7"/>
<dbReference type="GeneID" id="107798354"/>
<organism evidence="1 2">
    <name type="scientific">Nicotiana tabacum</name>
    <name type="common">Common tobacco</name>
    <dbReference type="NCBI Taxonomy" id="4097"/>
    <lineage>
        <taxon>Eukaryota</taxon>
        <taxon>Viridiplantae</taxon>
        <taxon>Streptophyta</taxon>
        <taxon>Embryophyta</taxon>
        <taxon>Tracheophyta</taxon>
        <taxon>Spermatophyta</taxon>
        <taxon>Magnoliopsida</taxon>
        <taxon>eudicotyledons</taxon>
        <taxon>Gunneridae</taxon>
        <taxon>Pentapetalae</taxon>
        <taxon>asterids</taxon>
        <taxon>lamiids</taxon>
        <taxon>Solanales</taxon>
        <taxon>Solanaceae</taxon>
        <taxon>Nicotianoideae</taxon>
        <taxon>Nicotianeae</taxon>
        <taxon>Nicotiana</taxon>
    </lineage>
</organism>
<name>A0A1S4AJD7_TOBAC</name>
<reference evidence="1" key="1">
    <citation type="journal article" date="2014" name="Nat. Commun.">
        <title>The tobacco genome sequence and its comparison with those of tomato and potato.</title>
        <authorList>
            <person name="Sierro N."/>
            <person name="Battey J.N."/>
            <person name="Ouadi S."/>
            <person name="Bakaher N."/>
            <person name="Bovet L."/>
            <person name="Willig A."/>
            <person name="Goepfert S."/>
            <person name="Peitsch M.C."/>
            <person name="Ivanov N.V."/>
        </authorList>
    </citation>
    <scope>NUCLEOTIDE SEQUENCE [LARGE SCALE GENOMIC DNA]</scope>
</reference>
<dbReference type="Proteomes" id="UP000790787">
    <property type="component" value="Chromosome 15"/>
</dbReference>
<accession>A0A1S4AJD7</accession>
<protein>
    <submittedName>
        <fullName evidence="2">Uncharacterized protein LOC107798354</fullName>
    </submittedName>
</protein>
<dbReference type="Pfam" id="PF14009">
    <property type="entry name" value="PADRE"/>
    <property type="match status" value="1"/>
</dbReference>
<dbReference type="PANTHER" id="PTHR33148">
    <property type="entry name" value="PLASTID MOVEMENT IMPAIRED PROTEIN-RELATED"/>
    <property type="match status" value="1"/>
</dbReference>
<evidence type="ECO:0000313" key="2">
    <source>
        <dbReference type="RefSeq" id="XP_016476815.1"/>
    </source>
</evidence>
<dbReference type="AlphaFoldDB" id="A0A1S4AJD7"/>
<dbReference type="OrthoDB" id="1916282at2759"/>
<evidence type="ECO:0000313" key="1">
    <source>
        <dbReference type="Proteomes" id="UP000790787"/>
    </source>
</evidence>
<dbReference type="RefSeq" id="XP_016476815.1">
    <property type="nucleotide sequence ID" value="XM_016621329.2"/>
</dbReference>
<proteinExistence type="predicted"/>
<sequence length="218" mass="24506">MHAHSQTPQLNNPHYFSFIHSTKYSLFLSMGNCNCSMKAVTDARKLDFNFARVMTDSGEILNLKGPKLVRQVLDEFPGYNIFSSNRLSSPLHDQELLVDGEFYYLLPVIEKEPIRVSSTNLTKGSAMEVLPAQREGVWRVKLVIHPQQLEEILSEEGNTEALIEQMRIVATANSAAKHKRSTSCGVNWKSTLPSVFKLPNEKQNKILALDQSSTSSPK</sequence>
<gene>
    <name evidence="2" type="primary">LOC107798354</name>
</gene>
<dbReference type="InterPro" id="IPR025322">
    <property type="entry name" value="PADRE_dom"/>
</dbReference>
<keyword evidence="1" id="KW-1185">Reference proteome</keyword>